<name>A0A9Q7ZRS4_9ENTR</name>
<dbReference type="Gene3D" id="1.10.238.160">
    <property type="match status" value="1"/>
</dbReference>
<evidence type="ECO:0000313" key="1">
    <source>
        <dbReference type="EMBL" id="SUX81895.1"/>
    </source>
</evidence>
<proteinExistence type="predicted"/>
<protein>
    <submittedName>
        <fullName evidence="1">Transcriptional regulator</fullName>
    </submittedName>
</protein>
<dbReference type="PANTHER" id="PTHR36154">
    <property type="entry name" value="DNA-BINDING TRANSCRIPTIONAL ACTIVATOR ALPA"/>
    <property type="match status" value="1"/>
</dbReference>
<dbReference type="Pfam" id="PF05930">
    <property type="entry name" value="Phage_AlpA"/>
    <property type="match status" value="1"/>
</dbReference>
<gene>
    <name evidence="1" type="ORF">NCTC8782_04536</name>
</gene>
<dbReference type="RefSeq" id="WP_102752318.1">
    <property type="nucleotide sequence ID" value="NZ_UIGT01000001.1"/>
</dbReference>
<dbReference type="Proteomes" id="UP000255286">
    <property type="component" value="Unassembled WGS sequence"/>
</dbReference>
<reference evidence="1 2" key="1">
    <citation type="submission" date="2018-06" db="EMBL/GenBank/DDBJ databases">
        <authorList>
            <consortium name="Pathogen Informatics"/>
            <person name="Doyle S."/>
        </authorList>
    </citation>
    <scope>NUCLEOTIDE SEQUENCE [LARGE SCALE GENOMIC DNA]</scope>
    <source>
        <strain evidence="1 2">NCTC8782</strain>
    </source>
</reference>
<comment type="caution">
    <text evidence="1">The sequence shown here is derived from an EMBL/GenBank/DDBJ whole genome shotgun (WGS) entry which is preliminary data.</text>
</comment>
<accession>A0A9Q7ZRS4</accession>
<evidence type="ECO:0000313" key="2">
    <source>
        <dbReference type="Proteomes" id="UP000255286"/>
    </source>
</evidence>
<dbReference type="AlphaFoldDB" id="A0A9Q7ZRS4"/>
<dbReference type="EMBL" id="UIGT01000001">
    <property type="protein sequence ID" value="SUX81895.1"/>
    <property type="molecule type" value="Genomic_DNA"/>
</dbReference>
<sequence length="67" mass="8048">MDKTTRLIRLKEVMNRTGYSRSWIYELIKVHEFPTQIQLGPRAIAFIESEIDEWINDKIYYSRNKAA</sequence>
<dbReference type="InterPro" id="IPR010260">
    <property type="entry name" value="AlpA"/>
</dbReference>
<dbReference type="InterPro" id="IPR052931">
    <property type="entry name" value="Prophage_regulatory_activator"/>
</dbReference>
<organism evidence="1 2">
    <name type="scientific">Citrobacter youngae</name>
    <dbReference type="NCBI Taxonomy" id="133448"/>
    <lineage>
        <taxon>Bacteria</taxon>
        <taxon>Pseudomonadati</taxon>
        <taxon>Pseudomonadota</taxon>
        <taxon>Gammaproteobacteria</taxon>
        <taxon>Enterobacterales</taxon>
        <taxon>Enterobacteriaceae</taxon>
        <taxon>Citrobacter</taxon>
        <taxon>Citrobacter freundii complex</taxon>
    </lineage>
</organism>
<dbReference type="PANTHER" id="PTHR36154:SF1">
    <property type="entry name" value="DNA-BINDING TRANSCRIPTIONAL ACTIVATOR ALPA"/>
    <property type="match status" value="1"/>
</dbReference>